<protein>
    <submittedName>
        <fullName evidence="2">Uncharacterized protein</fullName>
    </submittedName>
</protein>
<organism evidence="2 3">
    <name type="scientific">Blastopirellula marina</name>
    <dbReference type="NCBI Taxonomy" id="124"/>
    <lineage>
        <taxon>Bacteria</taxon>
        <taxon>Pseudomonadati</taxon>
        <taxon>Planctomycetota</taxon>
        <taxon>Planctomycetia</taxon>
        <taxon>Pirellulales</taxon>
        <taxon>Pirellulaceae</taxon>
        <taxon>Blastopirellula</taxon>
    </lineage>
</organism>
<dbReference type="EMBL" id="PUIB01000003">
    <property type="protein sequence ID" value="PQO42589.1"/>
    <property type="molecule type" value="Genomic_DNA"/>
</dbReference>
<sequence length="145" mass="15752">MSSYAITAEHWQAALEVPKQIALDLAAPLNLRLQAVRMVQAMLKVILKDNKDRDAPEGSARQPRKAAALPSSAWAGEARSGVTPQIASARHADEDDGLPPVGEQVAEKETLPGNPSPLDASTEPTETRTRYIGRVGPRKLRKKRK</sequence>
<evidence type="ECO:0000313" key="2">
    <source>
        <dbReference type="EMBL" id="PQO42589.1"/>
    </source>
</evidence>
<evidence type="ECO:0000313" key="3">
    <source>
        <dbReference type="Proteomes" id="UP000239388"/>
    </source>
</evidence>
<dbReference type="AlphaFoldDB" id="A0A2S8GDS0"/>
<proteinExistence type="predicted"/>
<gene>
    <name evidence="2" type="ORF">C5Y98_01760</name>
</gene>
<dbReference type="Proteomes" id="UP000239388">
    <property type="component" value="Unassembled WGS sequence"/>
</dbReference>
<dbReference type="OrthoDB" id="301912at2"/>
<comment type="caution">
    <text evidence="2">The sequence shown here is derived from an EMBL/GenBank/DDBJ whole genome shotgun (WGS) entry which is preliminary data.</text>
</comment>
<evidence type="ECO:0000256" key="1">
    <source>
        <dbReference type="SAM" id="MobiDB-lite"/>
    </source>
</evidence>
<dbReference type="RefSeq" id="WP_105351049.1">
    <property type="nucleotide sequence ID" value="NZ_PUIB01000003.1"/>
</dbReference>
<feature type="compositionally biased region" description="Basic residues" evidence="1">
    <location>
        <begin position="136"/>
        <end position="145"/>
    </location>
</feature>
<reference evidence="2 3" key="1">
    <citation type="submission" date="2018-02" db="EMBL/GenBank/DDBJ databases">
        <title>Comparative genomes isolates from brazilian mangrove.</title>
        <authorList>
            <person name="Araujo J.E."/>
            <person name="Taketani R.G."/>
            <person name="Silva M.C.P."/>
            <person name="Loureco M.V."/>
            <person name="Andreote F.D."/>
        </authorList>
    </citation>
    <scope>NUCLEOTIDE SEQUENCE [LARGE SCALE GENOMIC DNA]</scope>
    <source>
        <strain evidence="2 3">NAP PRIS-MGV</strain>
    </source>
</reference>
<name>A0A2S8GDS0_9BACT</name>
<accession>A0A2S8GDS0</accession>
<feature type="region of interest" description="Disordered" evidence="1">
    <location>
        <begin position="48"/>
        <end position="145"/>
    </location>
</feature>